<evidence type="ECO:0000313" key="4">
    <source>
        <dbReference type="Proteomes" id="UP000007178"/>
    </source>
</evidence>
<reference evidence="3 4" key="1">
    <citation type="journal article" date="2012" name="Proc. Natl. Acad. Sci. U.S.A.">
        <title>A novel lineage of myoviruses infecting cyanobacteria is widespread in the oceans.</title>
        <authorList>
            <person name="Sabehi G."/>
            <person name="Shaulov L."/>
            <person name="Silver D.H."/>
            <person name="Yanai I."/>
            <person name="Harel A."/>
            <person name="Lindell D."/>
        </authorList>
    </citation>
    <scope>NUCLEOTIDE SEQUENCE [LARGE SCALE GENOMIC DNA]</scope>
</reference>
<keyword evidence="3" id="KW-0255">Endonuclease</keyword>
<dbReference type="GeneID" id="14013927"/>
<dbReference type="RefSeq" id="YP_007006136.1">
    <property type="nucleotide sequence ID" value="NC_019516.2"/>
</dbReference>
<sequence>MSNDYQVPDGWSDFGEEWKQWKKSPYYVSNKGRVKRDGEIRALRDDDRGHYRVNLTYDGKREEPKVHQMVMELFGPSKPSGNPVIMHKNNNGQDNKISNLKWGTREQNTQDAYDDGLIDK</sequence>
<evidence type="ECO:0000313" key="3">
    <source>
        <dbReference type="EMBL" id="AEZ65723.1"/>
    </source>
</evidence>
<dbReference type="OrthoDB" id="21336at10239"/>
<dbReference type="Pfam" id="PF13392">
    <property type="entry name" value="HNH_3"/>
    <property type="match status" value="1"/>
</dbReference>
<dbReference type="KEGG" id="vg:14013927"/>
<dbReference type="EMBL" id="JQ245707">
    <property type="protein sequence ID" value="AEZ65723.1"/>
    <property type="molecule type" value="Genomic_DNA"/>
</dbReference>
<keyword evidence="3" id="KW-0378">Hydrolase</keyword>
<dbReference type="SUPFAM" id="SSF54060">
    <property type="entry name" value="His-Me finger endonucleases"/>
    <property type="match status" value="1"/>
</dbReference>
<dbReference type="Proteomes" id="UP000007178">
    <property type="component" value="Segment"/>
</dbReference>
<feature type="domain" description="HNH nuclease" evidence="2">
    <location>
        <begin position="66"/>
        <end position="109"/>
    </location>
</feature>
<organism evidence="3 4">
    <name type="scientific">Cyanophage S-TIM5</name>
    <dbReference type="NCBI Taxonomy" id="1137745"/>
    <lineage>
        <taxon>Viruses</taxon>
        <taxon>Duplodnaviria</taxon>
        <taxon>Heunggongvirae</taxon>
        <taxon>Uroviricota</taxon>
        <taxon>Caudoviricetes</taxon>
        <taxon>Aurunvirus</taxon>
        <taxon>Aurunvirus STIM5</taxon>
    </lineage>
</organism>
<keyword evidence="3" id="KW-0540">Nuclease</keyword>
<dbReference type="InterPro" id="IPR044925">
    <property type="entry name" value="His-Me_finger_sf"/>
</dbReference>
<dbReference type="InterPro" id="IPR003615">
    <property type="entry name" value="HNH_nuc"/>
</dbReference>
<feature type="compositionally biased region" description="Polar residues" evidence="1">
    <location>
        <begin position="88"/>
        <end position="98"/>
    </location>
</feature>
<evidence type="ECO:0000256" key="1">
    <source>
        <dbReference type="SAM" id="MobiDB-lite"/>
    </source>
</evidence>
<protein>
    <submittedName>
        <fullName evidence="3">HNH endonuclease</fullName>
    </submittedName>
</protein>
<name>H6WFZ8_9CAUD</name>
<dbReference type="GO" id="GO:0004519">
    <property type="term" value="F:endonuclease activity"/>
    <property type="evidence" value="ECO:0007669"/>
    <property type="project" value="UniProtKB-KW"/>
</dbReference>
<proteinExistence type="predicted"/>
<dbReference type="Gene3D" id="3.90.75.20">
    <property type="match status" value="1"/>
</dbReference>
<keyword evidence="4" id="KW-1185">Reference proteome</keyword>
<accession>H6WFZ8</accession>
<evidence type="ECO:0000259" key="2">
    <source>
        <dbReference type="Pfam" id="PF13392"/>
    </source>
</evidence>
<feature type="region of interest" description="Disordered" evidence="1">
    <location>
        <begin position="75"/>
        <end position="120"/>
    </location>
</feature>